<name>A0A9X2VFP4_9PSEU</name>
<accession>A0A9X2VFP4</accession>
<keyword evidence="1" id="KW-0812">Transmembrane</keyword>
<proteinExistence type="predicted"/>
<organism evidence="2 3">
    <name type="scientific">Umezawaea endophytica</name>
    <dbReference type="NCBI Taxonomy" id="1654476"/>
    <lineage>
        <taxon>Bacteria</taxon>
        <taxon>Bacillati</taxon>
        <taxon>Actinomycetota</taxon>
        <taxon>Actinomycetes</taxon>
        <taxon>Pseudonocardiales</taxon>
        <taxon>Pseudonocardiaceae</taxon>
        <taxon>Umezawaea</taxon>
    </lineage>
</organism>
<dbReference type="Proteomes" id="UP001141259">
    <property type="component" value="Unassembled WGS sequence"/>
</dbReference>
<keyword evidence="1" id="KW-0472">Membrane</keyword>
<gene>
    <name evidence="2" type="ORF">NZH93_00405</name>
</gene>
<sequence>MVRTDHRQPIRLKPRTRWALLAFAVALLIAGVVVPHALLIAAGLLLAGSLGLGSGR</sequence>
<keyword evidence="1" id="KW-1133">Transmembrane helix</keyword>
<dbReference type="AlphaFoldDB" id="A0A9X2VFP4"/>
<feature type="transmembrane region" description="Helical" evidence="1">
    <location>
        <begin position="20"/>
        <end position="47"/>
    </location>
</feature>
<protein>
    <submittedName>
        <fullName evidence="2">Uncharacterized protein</fullName>
    </submittedName>
</protein>
<reference evidence="2" key="1">
    <citation type="submission" date="2022-08" db="EMBL/GenBank/DDBJ databases">
        <authorList>
            <person name="Tistechok S."/>
            <person name="Samborskyy M."/>
            <person name="Roman I."/>
        </authorList>
    </citation>
    <scope>NUCLEOTIDE SEQUENCE</scope>
    <source>
        <strain evidence="2">DSM 103496</strain>
    </source>
</reference>
<evidence type="ECO:0000313" key="3">
    <source>
        <dbReference type="Proteomes" id="UP001141259"/>
    </source>
</evidence>
<keyword evidence="3" id="KW-1185">Reference proteome</keyword>
<dbReference type="RefSeq" id="WP_259620822.1">
    <property type="nucleotide sequence ID" value="NZ_JANYMP010000001.1"/>
</dbReference>
<dbReference type="EMBL" id="JANYMP010000001">
    <property type="protein sequence ID" value="MCS7475299.1"/>
    <property type="molecule type" value="Genomic_DNA"/>
</dbReference>
<evidence type="ECO:0000313" key="2">
    <source>
        <dbReference type="EMBL" id="MCS7475299.1"/>
    </source>
</evidence>
<evidence type="ECO:0000256" key="1">
    <source>
        <dbReference type="SAM" id="Phobius"/>
    </source>
</evidence>
<comment type="caution">
    <text evidence="2">The sequence shown here is derived from an EMBL/GenBank/DDBJ whole genome shotgun (WGS) entry which is preliminary data.</text>
</comment>